<dbReference type="CDD" id="cd16364">
    <property type="entry name" value="T3SC_I-like"/>
    <property type="match status" value="1"/>
</dbReference>
<dbReference type="Pfam" id="PF05932">
    <property type="entry name" value="CesT"/>
    <property type="match status" value="1"/>
</dbReference>
<evidence type="ECO:0000313" key="2">
    <source>
        <dbReference type="Proteomes" id="UP000297564"/>
    </source>
</evidence>
<dbReference type="Gene3D" id="3.30.1460.10">
    <property type="match status" value="1"/>
</dbReference>
<dbReference type="OrthoDB" id="8634504at2"/>
<dbReference type="RefSeq" id="WP_135284805.1">
    <property type="nucleotide sequence ID" value="NZ_SMLL01000003.1"/>
</dbReference>
<organism evidence="1 2">
    <name type="scientific">Ramlibacter rhizophilus</name>
    <dbReference type="NCBI Taxonomy" id="1781167"/>
    <lineage>
        <taxon>Bacteria</taxon>
        <taxon>Pseudomonadati</taxon>
        <taxon>Pseudomonadota</taxon>
        <taxon>Betaproteobacteria</taxon>
        <taxon>Burkholderiales</taxon>
        <taxon>Comamonadaceae</taxon>
        <taxon>Ramlibacter</taxon>
    </lineage>
</organism>
<dbReference type="AlphaFoldDB" id="A0A4Z0BQB5"/>
<keyword evidence="2" id="KW-1185">Reference proteome</keyword>
<proteinExistence type="predicted"/>
<comment type="caution">
    <text evidence="1">The sequence shown here is derived from an EMBL/GenBank/DDBJ whole genome shotgun (WGS) entry which is preliminary data.</text>
</comment>
<protein>
    <recommendedName>
        <fullName evidence="3">Type III secretion system chaperone</fullName>
    </recommendedName>
</protein>
<dbReference type="GO" id="GO:0030254">
    <property type="term" value="P:protein secretion by the type III secretion system"/>
    <property type="evidence" value="ECO:0007669"/>
    <property type="project" value="InterPro"/>
</dbReference>
<accession>A0A4Z0BQB5</accession>
<dbReference type="Proteomes" id="UP000297564">
    <property type="component" value="Unassembled WGS sequence"/>
</dbReference>
<gene>
    <name evidence="1" type="ORF">EZ242_09035</name>
</gene>
<evidence type="ECO:0008006" key="3">
    <source>
        <dbReference type="Google" id="ProtNLM"/>
    </source>
</evidence>
<evidence type="ECO:0000313" key="1">
    <source>
        <dbReference type="EMBL" id="TFZ01506.1"/>
    </source>
</evidence>
<name>A0A4Z0BQB5_9BURK</name>
<sequence>MHRNTFTDDQQRVDRWLRALGQKAGLPLALDAQGVCAVGHASGLACAVEVGAGEVFFRVPLMDWEPGHSASLAEFCLGEHFLGLATSGASFAIDRDEAELVLWRSMPLVVLDEASFAAALMDLLEAASHWREQLQGVLHRSLAPSGATSPASLSSGLA</sequence>
<dbReference type="InterPro" id="IPR010261">
    <property type="entry name" value="Tir_chaperone"/>
</dbReference>
<reference evidence="1 2" key="1">
    <citation type="submission" date="2019-03" db="EMBL/GenBank/DDBJ databases">
        <title>Ramlibacter rhizophilus CCTCC AB2015357, whole genome shotgun sequence.</title>
        <authorList>
            <person name="Zhang X."/>
            <person name="Feng G."/>
            <person name="Zhu H."/>
        </authorList>
    </citation>
    <scope>NUCLEOTIDE SEQUENCE [LARGE SCALE GENOMIC DNA]</scope>
    <source>
        <strain evidence="1 2">CCTCC AB2015357</strain>
    </source>
</reference>
<dbReference type="EMBL" id="SMLL01000003">
    <property type="protein sequence ID" value="TFZ01506.1"/>
    <property type="molecule type" value="Genomic_DNA"/>
</dbReference>
<dbReference type="SUPFAM" id="SSF69635">
    <property type="entry name" value="Type III secretory system chaperone-like"/>
    <property type="match status" value="1"/>
</dbReference>